<dbReference type="InterPro" id="IPR021520">
    <property type="entry name" value="Stealth_CR2"/>
</dbReference>
<keyword evidence="3" id="KW-0270">Exopolysaccharide synthesis</keyword>
<dbReference type="InterPro" id="IPR047141">
    <property type="entry name" value="Stealth"/>
</dbReference>
<dbReference type="Proteomes" id="UP000886844">
    <property type="component" value="Unassembled WGS sequence"/>
</dbReference>
<accession>A0A9D1YZ88</accession>
<organism evidence="6 7">
    <name type="scientific">Candidatus Alistipes intestinigallinarum</name>
    <dbReference type="NCBI Taxonomy" id="2838440"/>
    <lineage>
        <taxon>Bacteria</taxon>
        <taxon>Pseudomonadati</taxon>
        <taxon>Bacteroidota</taxon>
        <taxon>Bacteroidia</taxon>
        <taxon>Bacteroidales</taxon>
        <taxon>Rikenellaceae</taxon>
        <taxon>Alistipes</taxon>
    </lineage>
</organism>
<evidence type="ECO:0000259" key="4">
    <source>
        <dbReference type="Pfam" id="PF11380"/>
    </source>
</evidence>
<dbReference type="PANTHER" id="PTHR24045">
    <property type="match status" value="1"/>
</dbReference>
<evidence type="ECO:0000256" key="3">
    <source>
        <dbReference type="ARBA" id="ARBA00023169"/>
    </source>
</evidence>
<dbReference type="PANTHER" id="PTHR24045:SF0">
    <property type="entry name" value="N-ACETYLGLUCOSAMINE-1-PHOSPHOTRANSFERASE SUBUNITS ALPHA_BETA"/>
    <property type="match status" value="1"/>
</dbReference>
<feature type="domain" description="Stealth protein CR2 conserved region 2" evidence="4">
    <location>
        <begin position="42"/>
        <end position="142"/>
    </location>
</feature>
<reference evidence="6" key="2">
    <citation type="submission" date="2021-04" db="EMBL/GenBank/DDBJ databases">
        <authorList>
            <person name="Gilroy R."/>
        </authorList>
    </citation>
    <scope>NUCLEOTIDE SEQUENCE</scope>
    <source>
        <strain evidence="6">5134</strain>
    </source>
</reference>
<evidence type="ECO:0000259" key="5">
    <source>
        <dbReference type="Pfam" id="PF17101"/>
    </source>
</evidence>
<gene>
    <name evidence="6" type="ORF">H9828_03940</name>
</gene>
<feature type="domain" description="Stealth protein CR1 conserved region 1" evidence="5">
    <location>
        <begin position="7"/>
        <end position="28"/>
    </location>
</feature>
<comment type="caution">
    <text evidence="6">The sequence shown here is derived from an EMBL/GenBank/DDBJ whole genome shotgun (WGS) entry which is preliminary data.</text>
</comment>
<evidence type="ECO:0000313" key="6">
    <source>
        <dbReference type="EMBL" id="HIY68549.1"/>
    </source>
</evidence>
<comment type="similarity">
    <text evidence="1">Belongs to the stealth family.</text>
</comment>
<dbReference type="EMBL" id="DXDA01000033">
    <property type="protein sequence ID" value="HIY68549.1"/>
    <property type="molecule type" value="Genomic_DNA"/>
</dbReference>
<dbReference type="Pfam" id="PF11380">
    <property type="entry name" value="Stealth_CR2"/>
    <property type="match status" value="1"/>
</dbReference>
<protein>
    <submittedName>
        <fullName evidence="6">Stealth CR1 domain-containing protein</fullName>
    </submittedName>
</protein>
<evidence type="ECO:0000256" key="2">
    <source>
        <dbReference type="ARBA" id="ARBA00022679"/>
    </source>
</evidence>
<name>A0A9D1YZ88_9BACT</name>
<proteinExistence type="inferred from homology"/>
<sequence>MKNRETPPIDFVIPWVDGSDPAWRAERAHTTGAAHGDTSEIRYRDWRTLRYWFRSTERFAPWVRRIHFVTWGHLPEWLDTTHPKLHIVNHRDYIPSEYLPTFNSNTIELNFGRIEGLAEHFVLFNDDTFLCRPHTPESFFRHGLPCDMARLSVPQPSSVGHIIYNNLELINARHRQREVLRRDFGKWFSPRYGLGNLLKSLSLAPWSFFPGIFDPHMPQPYLCSAFERAWQQWGPQLDATCRHAVRDLTDLSEWLIRYDTLCRGEFHPQGLRECRLMTLTEETIDPICEIIRNGKCRMLCLNDHESIRDFEGVCRKLCAAFEALLPEKSAYER</sequence>
<evidence type="ECO:0000313" key="7">
    <source>
        <dbReference type="Proteomes" id="UP000886844"/>
    </source>
</evidence>
<dbReference type="GO" id="GO:0016772">
    <property type="term" value="F:transferase activity, transferring phosphorus-containing groups"/>
    <property type="evidence" value="ECO:0007669"/>
    <property type="project" value="InterPro"/>
</dbReference>
<dbReference type="Pfam" id="PF17101">
    <property type="entry name" value="Stealth_CR1"/>
    <property type="match status" value="1"/>
</dbReference>
<reference evidence="6" key="1">
    <citation type="journal article" date="2021" name="PeerJ">
        <title>Extensive microbial diversity within the chicken gut microbiome revealed by metagenomics and culture.</title>
        <authorList>
            <person name="Gilroy R."/>
            <person name="Ravi A."/>
            <person name="Getino M."/>
            <person name="Pursley I."/>
            <person name="Horton D.L."/>
            <person name="Alikhan N.F."/>
            <person name="Baker D."/>
            <person name="Gharbi K."/>
            <person name="Hall N."/>
            <person name="Watson M."/>
            <person name="Adriaenssens E.M."/>
            <person name="Foster-Nyarko E."/>
            <person name="Jarju S."/>
            <person name="Secka A."/>
            <person name="Antonio M."/>
            <person name="Oren A."/>
            <person name="Chaudhuri R.R."/>
            <person name="La Ragione R."/>
            <person name="Hildebrand F."/>
            <person name="Pallen M.J."/>
        </authorList>
    </citation>
    <scope>NUCLEOTIDE SEQUENCE</scope>
    <source>
        <strain evidence="6">5134</strain>
    </source>
</reference>
<dbReference type="AlphaFoldDB" id="A0A9D1YZ88"/>
<keyword evidence="2" id="KW-0808">Transferase</keyword>
<dbReference type="InterPro" id="IPR031358">
    <property type="entry name" value="Stealth_CR1"/>
</dbReference>
<dbReference type="GO" id="GO:0000271">
    <property type="term" value="P:polysaccharide biosynthetic process"/>
    <property type="evidence" value="ECO:0007669"/>
    <property type="project" value="UniProtKB-KW"/>
</dbReference>
<evidence type="ECO:0000256" key="1">
    <source>
        <dbReference type="ARBA" id="ARBA00007583"/>
    </source>
</evidence>